<dbReference type="InterPro" id="IPR010730">
    <property type="entry name" value="HET"/>
</dbReference>
<dbReference type="PANTHER" id="PTHR33112:SF15">
    <property type="entry name" value="HETEROKARYON INCOMPATIBILITY DOMAIN-CONTAINING PROTEIN"/>
    <property type="match status" value="1"/>
</dbReference>
<evidence type="ECO:0000313" key="4">
    <source>
        <dbReference type="Proteomes" id="UP000316270"/>
    </source>
</evidence>
<dbReference type="Pfam" id="PF06985">
    <property type="entry name" value="HET"/>
    <property type="match status" value="1"/>
</dbReference>
<gene>
    <name evidence="3" type="ORF">FKW77_008671</name>
</gene>
<dbReference type="EMBL" id="CP042194">
    <property type="protein sequence ID" value="QDS73996.1"/>
    <property type="molecule type" value="Genomic_DNA"/>
</dbReference>
<protein>
    <recommendedName>
        <fullName evidence="2">Heterokaryon incompatibility domain-containing protein</fullName>
    </recommendedName>
</protein>
<dbReference type="STRING" id="50376.A0A517LEJ1"/>
<sequence length="687" mass="77092">MNNLTTSESTTKDTLPGLGASTQEIRGTNRDPAVDESWDETSTLTPALCKTCQNMFETPCELRWAPWKDIIYTEMLPHHSSPESFLSSVGQQCRICAALWRDFAREAMPLSPTSPFSRYIFADDGVLVWIKFEKRYALAKAHLIPIPTHSSSVSQDSRSTQGLISDTSTGAEEVISLAKNWLQNCLEHHATCAKADTSWYPRRLLHIDKGRIQLQDTRVRRPHDAYVTLSHCWGGAKASESSILTASNLEEYLGAIDLDSLPKTFADAIDITARLDYKYLWIDSLCILQSGTGSKQDWLDHTMEMRHVYTNCLLNISADAAHSPLDGCYSSRAPILTAASCTMWQGTPYQLYMDEFCGTHALRCSKLSSRAWVVQERLFSPRVLHMGADQIFWECSRLPLACECRPDGVSAEIATYSGCDFPFSPKVHTNDTSALHEAGRKLWLGIINHYTSSDLTYPDKDKLVALSGVAQIASMFFKDDYRAGFFRSDLLWDLAWWITAKNLESGRSCRPEGAYRAPSWSWASIDGPVMFPQDAEQCLMVSLCSVETTPLNAANPWGAVSSGTLTLRGLLLQVTSETQNSNQRRWDPSAVLWQFDDIDHTYDSSFQVYMDEKDYAFPEASEARVSLLPLMYTAGSRTQAIPSSAQGLLLLRKMGEKNYTRIGTFLVHNWKAQLLQVTDRSNTIEIR</sequence>
<proteinExistence type="predicted"/>
<accession>A0A517LEJ1</accession>
<name>A0A517LEJ1_9PEZI</name>
<evidence type="ECO:0000313" key="3">
    <source>
        <dbReference type="EMBL" id="QDS73996.1"/>
    </source>
</evidence>
<feature type="compositionally biased region" description="Polar residues" evidence="1">
    <location>
        <begin position="1"/>
        <end position="13"/>
    </location>
</feature>
<organism evidence="3 4">
    <name type="scientific">Venturia effusa</name>
    <dbReference type="NCBI Taxonomy" id="50376"/>
    <lineage>
        <taxon>Eukaryota</taxon>
        <taxon>Fungi</taxon>
        <taxon>Dikarya</taxon>
        <taxon>Ascomycota</taxon>
        <taxon>Pezizomycotina</taxon>
        <taxon>Dothideomycetes</taxon>
        <taxon>Pleosporomycetidae</taxon>
        <taxon>Venturiales</taxon>
        <taxon>Venturiaceae</taxon>
        <taxon>Venturia</taxon>
    </lineage>
</organism>
<dbReference type="AlphaFoldDB" id="A0A517LEJ1"/>
<dbReference type="OrthoDB" id="2958217at2759"/>
<reference evidence="3 4" key="1">
    <citation type="submission" date="2019-07" db="EMBL/GenBank/DDBJ databases">
        <title>Finished genome of Venturia effusa.</title>
        <authorList>
            <person name="Young C.A."/>
            <person name="Cox M.P."/>
            <person name="Ganley A.R.D."/>
            <person name="David W.J."/>
        </authorList>
    </citation>
    <scope>NUCLEOTIDE SEQUENCE [LARGE SCALE GENOMIC DNA]</scope>
    <source>
        <strain evidence="4">albino</strain>
    </source>
</reference>
<keyword evidence="4" id="KW-1185">Reference proteome</keyword>
<feature type="domain" description="Heterokaryon incompatibility" evidence="2">
    <location>
        <begin position="226"/>
        <end position="376"/>
    </location>
</feature>
<evidence type="ECO:0000259" key="2">
    <source>
        <dbReference type="Pfam" id="PF06985"/>
    </source>
</evidence>
<feature type="region of interest" description="Disordered" evidence="1">
    <location>
        <begin position="1"/>
        <end position="37"/>
    </location>
</feature>
<dbReference type="Proteomes" id="UP000316270">
    <property type="component" value="Chromosome 10"/>
</dbReference>
<evidence type="ECO:0000256" key="1">
    <source>
        <dbReference type="SAM" id="MobiDB-lite"/>
    </source>
</evidence>
<dbReference type="PANTHER" id="PTHR33112">
    <property type="entry name" value="DOMAIN PROTEIN, PUTATIVE-RELATED"/>
    <property type="match status" value="1"/>
</dbReference>